<feature type="region of interest" description="Disordered" evidence="1">
    <location>
        <begin position="1"/>
        <end position="22"/>
    </location>
</feature>
<organism evidence="2 3">
    <name type="scientific">Apiospora phragmitis</name>
    <dbReference type="NCBI Taxonomy" id="2905665"/>
    <lineage>
        <taxon>Eukaryota</taxon>
        <taxon>Fungi</taxon>
        <taxon>Dikarya</taxon>
        <taxon>Ascomycota</taxon>
        <taxon>Pezizomycotina</taxon>
        <taxon>Sordariomycetes</taxon>
        <taxon>Xylariomycetidae</taxon>
        <taxon>Amphisphaeriales</taxon>
        <taxon>Apiosporaceae</taxon>
        <taxon>Apiospora</taxon>
    </lineage>
</organism>
<proteinExistence type="predicted"/>
<protein>
    <submittedName>
        <fullName evidence="2">Uncharacterized protein</fullName>
    </submittedName>
</protein>
<reference evidence="2 3" key="1">
    <citation type="submission" date="2023-01" db="EMBL/GenBank/DDBJ databases">
        <title>Analysis of 21 Apiospora genomes using comparative genomics revels a genus with tremendous synthesis potential of carbohydrate active enzymes and secondary metabolites.</title>
        <authorList>
            <person name="Sorensen T."/>
        </authorList>
    </citation>
    <scope>NUCLEOTIDE SEQUENCE [LARGE SCALE GENOMIC DNA]</scope>
    <source>
        <strain evidence="2 3">CBS 135458</strain>
    </source>
</reference>
<name>A0ABR1VDM6_9PEZI</name>
<keyword evidence="3" id="KW-1185">Reference proteome</keyword>
<evidence type="ECO:0000256" key="1">
    <source>
        <dbReference type="SAM" id="MobiDB-lite"/>
    </source>
</evidence>
<comment type="caution">
    <text evidence="2">The sequence shown here is derived from an EMBL/GenBank/DDBJ whole genome shotgun (WGS) entry which is preliminary data.</text>
</comment>
<dbReference type="RefSeq" id="XP_066716256.1">
    <property type="nucleotide sequence ID" value="XM_066856987.1"/>
</dbReference>
<sequence>MVVDLDDDDDGAIAIDDDNDDIAIDDGNDEDIIILDAMPSRPASAASNHTLGRPEFGDEALDGDRQMTIID</sequence>
<gene>
    <name evidence="2" type="ORF">PG994_005578</name>
</gene>
<accession>A0ABR1VDM6</accession>
<dbReference type="GeneID" id="92090050"/>
<dbReference type="EMBL" id="JAQQWL010000006">
    <property type="protein sequence ID" value="KAK8068962.1"/>
    <property type="molecule type" value="Genomic_DNA"/>
</dbReference>
<feature type="region of interest" description="Disordered" evidence="1">
    <location>
        <begin position="43"/>
        <end position="71"/>
    </location>
</feature>
<evidence type="ECO:0000313" key="3">
    <source>
        <dbReference type="Proteomes" id="UP001480595"/>
    </source>
</evidence>
<evidence type="ECO:0000313" key="2">
    <source>
        <dbReference type="EMBL" id="KAK8068962.1"/>
    </source>
</evidence>
<dbReference type="Proteomes" id="UP001480595">
    <property type="component" value="Unassembled WGS sequence"/>
</dbReference>